<dbReference type="PANTHER" id="PTHR46399:SF8">
    <property type="entry name" value="B30.2_SPRY DOMAIN-CONTAINING PROTEIN"/>
    <property type="match status" value="1"/>
</dbReference>
<proteinExistence type="predicted"/>
<evidence type="ECO:0000313" key="3">
    <source>
        <dbReference type="Proteomes" id="UP000694388"/>
    </source>
</evidence>
<dbReference type="GO" id="GO:0033017">
    <property type="term" value="C:sarcoplasmic reticulum membrane"/>
    <property type="evidence" value="ECO:0007669"/>
    <property type="project" value="TreeGrafter"/>
</dbReference>
<protein>
    <recommendedName>
        <fullName evidence="1">Ryanodine receptor junctional solenoid domain-containing protein</fullName>
    </recommendedName>
</protein>
<sequence length="365" mass="40494">MPLSSGLFKSERRNLVPQCPPRVEVQILTPVVWSRLPNRFPQVLVGRVGERHGWIVQCSEPVSFMALQIPEENRCVDILELAELKNLLQFHSHTLMLYSAMCAMGNCRVAHALCSHVDQAQLLSAIENKYLPGLLRSGFYDILISLHLRAACTARLTTNQEFIVPMTAETRNIRLFPGTCKRHGLTGVGPSTSLRPRTHFSPVGLVSSSKYLVGSKSALLSPEFPLGLLKAKVISMLTEAVRDGGSFARDLVGGSSQHLFVPLIKLMHTLLTMAVFEDDDIESILLLVEPTVFGKEASGYLEDVAVESHTDHKEMLDEAGAHELKPSREGLLNMKLEEAVKLQVSRKLLSNINAFEQLIKISYFS</sequence>
<dbReference type="PANTHER" id="PTHR46399">
    <property type="entry name" value="B30.2/SPRY DOMAIN-CONTAINING PROTEIN"/>
    <property type="match status" value="1"/>
</dbReference>
<dbReference type="GO" id="GO:0030018">
    <property type="term" value="C:Z disc"/>
    <property type="evidence" value="ECO:0007669"/>
    <property type="project" value="TreeGrafter"/>
</dbReference>
<dbReference type="Ensembl" id="ENSEBUT00000023921.1">
    <property type="protein sequence ID" value="ENSEBUP00000023345.1"/>
    <property type="gene ID" value="ENSEBUG00000014386.1"/>
</dbReference>
<name>A0A8C4WZZ8_EPTBU</name>
<dbReference type="InterPro" id="IPR015925">
    <property type="entry name" value="Ryanodine_IP3_receptor"/>
</dbReference>
<evidence type="ECO:0000313" key="2">
    <source>
        <dbReference type="Ensembl" id="ENSEBUP00000023345.1"/>
    </source>
</evidence>
<reference evidence="2" key="2">
    <citation type="submission" date="2025-09" db="UniProtKB">
        <authorList>
            <consortium name="Ensembl"/>
        </authorList>
    </citation>
    <scope>IDENTIFICATION</scope>
</reference>
<dbReference type="GO" id="GO:0005790">
    <property type="term" value="C:smooth endoplasmic reticulum"/>
    <property type="evidence" value="ECO:0007669"/>
    <property type="project" value="TreeGrafter"/>
</dbReference>
<reference evidence="2" key="1">
    <citation type="submission" date="2025-08" db="UniProtKB">
        <authorList>
            <consortium name="Ensembl"/>
        </authorList>
    </citation>
    <scope>IDENTIFICATION</scope>
</reference>
<dbReference type="GO" id="GO:0014808">
    <property type="term" value="P:release of sequestered calcium ion into cytosol by sarcoplasmic reticulum"/>
    <property type="evidence" value="ECO:0007669"/>
    <property type="project" value="TreeGrafter"/>
</dbReference>
<dbReference type="GO" id="GO:0005219">
    <property type="term" value="F:ryanodine-sensitive calcium-release channel activity"/>
    <property type="evidence" value="ECO:0007669"/>
    <property type="project" value="TreeGrafter"/>
</dbReference>
<dbReference type="GO" id="GO:0034704">
    <property type="term" value="C:calcium channel complex"/>
    <property type="evidence" value="ECO:0007669"/>
    <property type="project" value="TreeGrafter"/>
</dbReference>
<organism evidence="2 3">
    <name type="scientific">Eptatretus burgeri</name>
    <name type="common">Inshore hagfish</name>
    <dbReference type="NCBI Taxonomy" id="7764"/>
    <lineage>
        <taxon>Eukaryota</taxon>
        <taxon>Metazoa</taxon>
        <taxon>Chordata</taxon>
        <taxon>Craniata</taxon>
        <taxon>Vertebrata</taxon>
        <taxon>Cyclostomata</taxon>
        <taxon>Myxini</taxon>
        <taxon>Myxiniformes</taxon>
        <taxon>Myxinidae</taxon>
        <taxon>Eptatretinae</taxon>
        <taxon>Eptatretus</taxon>
    </lineage>
</organism>
<feature type="domain" description="Ryanodine receptor junctional solenoid" evidence="1">
    <location>
        <begin position="91"/>
        <end position="346"/>
    </location>
</feature>
<dbReference type="InterPro" id="IPR048581">
    <property type="entry name" value="RYDR_Jsol"/>
</dbReference>
<accession>A0A8C4WZZ8</accession>
<dbReference type="AlphaFoldDB" id="A0A8C4WZZ8"/>
<dbReference type="Pfam" id="PF21119">
    <property type="entry name" value="RYDR_Jsol"/>
    <property type="match status" value="1"/>
</dbReference>
<dbReference type="Proteomes" id="UP000694388">
    <property type="component" value="Unplaced"/>
</dbReference>
<dbReference type="GO" id="GO:0042383">
    <property type="term" value="C:sarcolemma"/>
    <property type="evidence" value="ECO:0007669"/>
    <property type="project" value="TreeGrafter"/>
</dbReference>
<keyword evidence="3" id="KW-1185">Reference proteome</keyword>
<evidence type="ECO:0000259" key="1">
    <source>
        <dbReference type="Pfam" id="PF21119"/>
    </source>
</evidence>
<dbReference type="GO" id="GO:0006941">
    <property type="term" value="P:striated muscle contraction"/>
    <property type="evidence" value="ECO:0007669"/>
    <property type="project" value="TreeGrafter"/>
</dbReference>